<keyword evidence="2" id="KW-0378">Hydrolase</keyword>
<dbReference type="InterPro" id="IPR027368">
    <property type="entry name" value="MnmE_dom2"/>
</dbReference>
<accession>A0A645DPL4</accession>
<dbReference type="GO" id="GO:0016787">
    <property type="term" value="F:hydrolase activity"/>
    <property type="evidence" value="ECO:0007669"/>
    <property type="project" value="UniProtKB-KW"/>
</dbReference>
<dbReference type="Gene3D" id="1.20.120.430">
    <property type="entry name" value="tRNA modification GTPase MnmE domain 2"/>
    <property type="match status" value="1"/>
</dbReference>
<dbReference type="SUPFAM" id="SSF116878">
    <property type="entry name" value="TrmE connector domain"/>
    <property type="match status" value="1"/>
</dbReference>
<dbReference type="EC" id="3.6.-.-" evidence="2"/>
<proteinExistence type="predicted"/>
<evidence type="ECO:0000313" key="2">
    <source>
        <dbReference type="EMBL" id="MPM90713.1"/>
    </source>
</evidence>
<reference evidence="2" key="1">
    <citation type="submission" date="2019-08" db="EMBL/GenBank/DDBJ databases">
        <authorList>
            <person name="Kucharzyk K."/>
            <person name="Murdoch R.W."/>
            <person name="Higgins S."/>
            <person name="Loffler F."/>
        </authorList>
    </citation>
    <scope>NUCLEOTIDE SEQUENCE</scope>
</reference>
<dbReference type="AlphaFoldDB" id="A0A645DPL4"/>
<gene>
    <name evidence="2" type="primary">mnmE_43</name>
    <name evidence="2" type="ORF">SDC9_137835</name>
</gene>
<feature type="domain" description="MnmE helical" evidence="1">
    <location>
        <begin position="2"/>
        <end position="67"/>
    </location>
</feature>
<evidence type="ECO:0000259" key="1">
    <source>
        <dbReference type="Pfam" id="PF12631"/>
    </source>
</evidence>
<name>A0A645DPL4_9ZZZZ</name>
<sequence length="70" mass="7475">MVIESERQSRLLTDAGNALERASALVTLDIPLDIIAVELSEALQNLGELTGEVTPSDILETIFSGFCVGK</sequence>
<organism evidence="2">
    <name type="scientific">bioreactor metagenome</name>
    <dbReference type="NCBI Taxonomy" id="1076179"/>
    <lineage>
        <taxon>unclassified sequences</taxon>
        <taxon>metagenomes</taxon>
        <taxon>ecological metagenomes</taxon>
    </lineage>
</organism>
<protein>
    <submittedName>
        <fullName evidence="2">tRNA modification GTPase MnmE</fullName>
        <ecNumber evidence="2">3.6.-.-</ecNumber>
    </submittedName>
</protein>
<comment type="caution">
    <text evidence="2">The sequence shown here is derived from an EMBL/GenBank/DDBJ whole genome shotgun (WGS) entry which is preliminary data.</text>
</comment>
<dbReference type="EMBL" id="VSSQ01037897">
    <property type="protein sequence ID" value="MPM90713.1"/>
    <property type="molecule type" value="Genomic_DNA"/>
</dbReference>
<dbReference type="Pfam" id="PF12631">
    <property type="entry name" value="MnmE_helical"/>
    <property type="match status" value="1"/>
</dbReference>
<dbReference type="InterPro" id="IPR025867">
    <property type="entry name" value="MnmE_helical"/>
</dbReference>